<feature type="domain" description="HPt" evidence="17">
    <location>
        <begin position="555"/>
        <end position="650"/>
    </location>
</feature>
<protein>
    <submittedName>
        <fullName evidence="18">Response regulator</fullName>
    </submittedName>
</protein>
<dbReference type="GO" id="GO:0000155">
    <property type="term" value="F:phosphorelay sensor kinase activity"/>
    <property type="evidence" value="ECO:0007669"/>
    <property type="project" value="InterPro"/>
</dbReference>
<dbReference type="InterPro" id="IPR042463">
    <property type="entry name" value="HNOB_dom_associated_sf"/>
</dbReference>
<gene>
    <name evidence="18" type="ORF">EY643_16695</name>
</gene>
<dbReference type="Pfam" id="PF00072">
    <property type="entry name" value="Response_reg"/>
    <property type="match status" value="1"/>
</dbReference>
<dbReference type="InterPro" id="IPR011645">
    <property type="entry name" value="HNOB_dom_associated"/>
</dbReference>
<dbReference type="InterPro" id="IPR011006">
    <property type="entry name" value="CheY-like_superfamily"/>
</dbReference>
<dbReference type="PROSITE" id="PS50894">
    <property type="entry name" value="HPT"/>
    <property type="match status" value="1"/>
</dbReference>
<dbReference type="InterPro" id="IPR004358">
    <property type="entry name" value="Sig_transdc_His_kin-like_C"/>
</dbReference>
<dbReference type="PROSITE" id="PS50109">
    <property type="entry name" value="HIS_KIN"/>
    <property type="match status" value="1"/>
</dbReference>
<evidence type="ECO:0000313" key="18">
    <source>
        <dbReference type="EMBL" id="QFU77162.1"/>
    </source>
</evidence>
<dbReference type="SUPFAM" id="SSF52172">
    <property type="entry name" value="CheY-like"/>
    <property type="match status" value="1"/>
</dbReference>
<evidence type="ECO:0000313" key="19">
    <source>
        <dbReference type="Proteomes" id="UP000326287"/>
    </source>
</evidence>
<dbReference type="Pfam" id="PF02518">
    <property type="entry name" value="HATPase_c"/>
    <property type="match status" value="1"/>
</dbReference>
<dbReference type="Gene3D" id="3.40.50.2300">
    <property type="match status" value="1"/>
</dbReference>
<dbReference type="GO" id="GO:0004383">
    <property type="term" value="F:guanylate cyclase activity"/>
    <property type="evidence" value="ECO:0007669"/>
    <property type="project" value="InterPro"/>
</dbReference>
<dbReference type="PRINTS" id="PR00344">
    <property type="entry name" value="BCTRLSENSOR"/>
</dbReference>
<dbReference type="InterPro" id="IPR003661">
    <property type="entry name" value="HisK_dim/P_dom"/>
</dbReference>
<accession>A0A5P9NN26</accession>
<evidence type="ECO:0000256" key="2">
    <source>
        <dbReference type="ARBA" id="ARBA00004651"/>
    </source>
</evidence>
<dbReference type="Pfam" id="PF01627">
    <property type="entry name" value="Hpt"/>
    <property type="match status" value="1"/>
</dbReference>
<evidence type="ECO:0000256" key="12">
    <source>
        <dbReference type="PROSITE-ProRule" id="PRU00110"/>
    </source>
</evidence>
<feature type="modified residue" description="4-aspartylphosphate" evidence="13">
    <location>
        <position position="464"/>
    </location>
</feature>
<dbReference type="SUPFAM" id="SSF47384">
    <property type="entry name" value="Homodimeric domain of signal transducing histidine kinase"/>
    <property type="match status" value="1"/>
</dbReference>
<evidence type="ECO:0000259" key="17">
    <source>
        <dbReference type="PROSITE" id="PS50894"/>
    </source>
</evidence>
<dbReference type="InterPro" id="IPR036890">
    <property type="entry name" value="HATPase_C_sf"/>
</dbReference>
<dbReference type="EMBL" id="CP036422">
    <property type="protein sequence ID" value="QFU77162.1"/>
    <property type="molecule type" value="Genomic_DNA"/>
</dbReference>
<comment type="subcellular location">
    <subcellularLocation>
        <location evidence="2">Cell membrane</location>
        <topology evidence="2">Multi-pass membrane protein</topology>
    </subcellularLocation>
</comment>
<evidence type="ECO:0000256" key="11">
    <source>
        <dbReference type="ARBA" id="ARBA00023293"/>
    </source>
</evidence>
<dbReference type="PANTHER" id="PTHR45339:SF1">
    <property type="entry name" value="HYBRID SIGNAL TRANSDUCTION HISTIDINE KINASE J"/>
    <property type="match status" value="1"/>
</dbReference>
<keyword evidence="9" id="KW-0902">Two-component regulatory system</keyword>
<dbReference type="CDD" id="cd17546">
    <property type="entry name" value="REC_hyHK_CKI1_RcsC-like"/>
    <property type="match status" value="1"/>
</dbReference>
<keyword evidence="8" id="KW-1133">Transmembrane helix</keyword>
<dbReference type="SMART" id="SM00388">
    <property type="entry name" value="HisKA"/>
    <property type="match status" value="1"/>
</dbReference>
<keyword evidence="19" id="KW-1185">Reference proteome</keyword>
<sequence length="650" mass="70650">MRDRRVNELEQLQRLFSIVMCVDRDLRIVHASETLQRFVPALEKEAPLFELFKLQRPRSVNDFDTMCEHMDSLFMMQANDDSFAIRGQVILLRPPGGDLLCFCGSPWLLWLTTNRPELNLGLGDFAPQDAQLDQLFYMSTEKQMVADLELLNSELNEAKEKLEALQVERNAFFAQMSHEMRTPLNGVVSALALLQGEQLSESADKLVQLGHKSSKNLMQVINYVLDVAKIEATESQGEVEFELGLLLEESLDTVRASAQEKGLEARIDLVPQLPLGFRGDAERLRQALLNLLVNAVKFTQTGGVTLRACPGTVEGQAVRIEVIDSGAGIHPDDVENVFQPYWSRVDDKQPIGQSGTGLGLDIVRRNVEAMGGILGVTSQQGRGSTFWLELPLEQLEARELDVAAGTESVPQASLSGRVLLVDDNETNLMLGSMILGGLGLSVTTVSSGEEAVERAAGHDLILMDINMPGIDGLEATRRIRASVDVADVPVLALTAYASSLERVAATEAGMNDYLTKPVDRGQLTSALAKWLSPDPAAPVQAVANVDRDVFDSLLAELGTKNLRRVLEKFAQESAKRSEALSAAASAKEVAHEAHTLSSTCGSFGLVALAGELAELEVRAKGGVCPPENELRDYADRIGKGAKALVELASA</sequence>
<evidence type="ECO:0000256" key="3">
    <source>
        <dbReference type="ARBA" id="ARBA00022475"/>
    </source>
</evidence>
<keyword evidence="4 13" id="KW-0597">Phosphoprotein</keyword>
<dbReference type="InterPro" id="IPR008207">
    <property type="entry name" value="Sig_transdc_His_kin_Hpt_dom"/>
</dbReference>
<dbReference type="Proteomes" id="UP000326287">
    <property type="component" value="Chromosome"/>
</dbReference>
<evidence type="ECO:0000256" key="5">
    <source>
        <dbReference type="ARBA" id="ARBA00022692"/>
    </source>
</evidence>
<evidence type="ECO:0000259" key="16">
    <source>
        <dbReference type="PROSITE" id="PS50110"/>
    </source>
</evidence>
<evidence type="ECO:0000256" key="10">
    <source>
        <dbReference type="ARBA" id="ARBA00023136"/>
    </source>
</evidence>
<evidence type="ECO:0000256" key="7">
    <source>
        <dbReference type="ARBA" id="ARBA00022840"/>
    </source>
</evidence>
<keyword evidence="6" id="KW-0547">Nucleotide-binding</keyword>
<evidence type="ECO:0000256" key="1">
    <source>
        <dbReference type="ARBA" id="ARBA00000085"/>
    </source>
</evidence>
<dbReference type="AlphaFoldDB" id="A0A5P9NN26"/>
<dbReference type="SMART" id="SM00387">
    <property type="entry name" value="HATPase_c"/>
    <property type="match status" value="1"/>
</dbReference>
<dbReference type="Gene3D" id="3.30.450.260">
    <property type="entry name" value="Haem NO binding associated domain"/>
    <property type="match status" value="1"/>
</dbReference>
<dbReference type="Pfam" id="PF07701">
    <property type="entry name" value="HNOBA"/>
    <property type="match status" value="1"/>
</dbReference>
<evidence type="ECO:0000256" key="8">
    <source>
        <dbReference type="ARBA" id="ARBA00022989"/>
    </source>
</evidence>
<keyword evidence="14" id="KW-0175">Coiled coil</keyword>
<keyword evidence="5" id="KW-0812">Transmembrane</keyword>
<dbReference type="SMART" id="SM00448">
    <property type="entry name" value="REC"/>
    <property type="match status" value="1"/>
</dbReference>
<reference evidence="18 19" key="1">
    <citation type="submission" date="2019-02" db="EMBL/GenBank/DDBJ databases">
        <authorList>
            <person name="Li S.-H."/>
        </authorList>
    </citation>
    <scope>NUCLEOTIDE SEQUENCE [LARGE SCALE GENOMIC DNA]</scope>
    <source>
        <strain evidence="18 19">IMCC14385</strain>
    </source>
</reference>
<name>A0A5P9NN26_9GAMM</name>
<proteinExistence type="predicted"/>
<dbReference type="Pfam" id="PF00512">
    <property type="entry name" value="HisKA"/>
    <property type="match status" value="1"/>
</dbReference>
<dbReference type="RefSeq" id="WP_153240308.1">
    <property type="nucleotide sequence ID" value="NZ_CP036422.1"/>
</dbReference>
<dbReference type="InterPro" id="IPR005467">
    <property type="entry name" value="His_kinase_dom"/>
</dbReference>
<dbReference type="SUPFAM" id="SSF55874">
    <property type="entry name" value="ATPase domain of HSP90 chaperone/DNA topoisomerase II/histidine kinase"/>
    <property type="match status" value="1"/>
</dbReference>
<dbReference type="Gene3D" id="1.20.120.160">
    <property type="entry name" value="HPT domain"/>
    <property type="match status" value="1"/>
</dbReference>
<dbReference type="Gene3D" id="1.10.287.130">
    <property type="match status" value="1"/>
</dbReference>
<feature type="coiled-coil region" evidence="14">
    <location>
        <begin position="141"/>
        <end position="175"/>
    </location>
</feature>
<evidence type="ECO:0000256" key="9">
    <source>
        <dbReference type="ARBA" id="ARBA00023012"/>
    </source>
</evidence>
<keyword evidence="11" id="KW-0141">cGMP biosynthesis</keyword>
<keyword evidence="10" id="KW-0472">Membrane</keyword>
<evidence type="ECO:0000256" key="14">
    <source>
        <dbReference type="SAM" id="Coils"/>
    </source>
</evidence>
<feature type="domain" description="Response regulatory" evidence="16">
    <location>
        <begin position="417"/>
        <end position="531"/>
    </location>
</feature>
<dbReference type="InterPro" id="IPR036097">
    <property type="entry name" value="HisK_dim/P_sf"/>
</dbReference>
<comment type="catalytic activity">
    <reaction evidence="1">
        <text>ATP + protein L-histidine = ADP + protein N-phospho-L-histidine.</text>
        <dbReference type="EC" id="2.7.13.3"/>
    </reaction>
</comment>
<dbReference type="PROSITE" id="PS50110">
    <property type="entry name" value="RESPONSE_REGULATORY"/>
    <property type="match status" value="1"/>
</dbReference>
<feature type="domain" description="Histidine kinase" evidence="15">
    <location>
        <begin position="175"/>
        <end position="394"/>
    </location>
</feature>
<dbReference type="KEGG" id="halc:EY643_16695"/>
<evidence type="ECO:0000256" key="6">
    <source>
        <dbReference type="ARBA" id="ARBA00022741"/>
    </source>
</evidence>
<dbReference type="PANTHER" id="PTHR45339">
    <property type="entry name" value="HYBRID SIGNAL TRANSDUCTION HISTIDINE KINASE J"/>
    <property type="match status" value="1"/>
</dbReference>
<feature type="modified residue" description="Phosphohistidine" evidence="12">
    <location>
        <position position="594"/>
    </location>
</feature>
<evidence type="ECO:0000256" key="13">
    <source>
        <dbReference type="PROSITE-ProRule" id="PRU00169"/>
    </source>
</evidence>
<dbReference type="InterPro" id="IPR003594">
    <property type="entry name" value="HATPase_dom"/>
</dbReference>
<organism evidence="18 19">
    <name type="scientific">Halioglobus maricola</name>
    <dbReference type="NCBI Taxonomy" id="2601894"/>
    <lineage>
        <taxon>Bacteria</taxon>
        <taxon>Pseudomonadati</taxon>
        <taxon>Pseudomonadota</taxon>
        <taxon>Gammaproteobacteria</taxon>
        <taxon>Cellvibrionales</taxon>
        <taxon>Halieaceae</taxon>
        <taxon>Halioglobus</taxon>
    </lineage>
</organism>
<dbReference type="Gene3D" id="3.30.565.10">
    <property type="entry name" value="Histidine kinase-like ATPase, C-terminal domain"/>
    <property type="match status" value="1"/>
</dbReference>
<keyword evidence="7" id="KW-0067">ATP-binding</keyword>
<evidence type="ECO:0000259" key="15">
    <source>
        <dbReference type="PROSITE" id="PS50109"/>
    </source>
</evidence>
<dbReference type="InterPro" id="IPR036641">
    <property type="entry name" value="HPT_dom_sf"/>
</dbReference>
<dbReference type="GO" id="GO:0005886">
    <property type="term" value="C:plasma membrane"/>
    <property type="evidence" value="ECO:0007669"/>
    <property type="project" value="UniProtKB-SubCell"/>
</dbReference>
<dbReference type="SUPFAM" id="SSF47226">
    <property type="entry name" value="Histidine-containing phosphotransfer domain, HPT domain"/>
    <property type="match status" value="1"/>
</dbReference>
<dbReference type="GO" id="GO:0005524">
    <property type="term" value="F:ATP binding"/>
    <property type="evidence" value="ECO:0007669"/>
    <property type="project" value="UniProtKB-KW"/>
</dbReference>
<dbReference type="OrthoDB" id="6187449at2"/>
<dbReference type="CDD" id="cd00082">
    <property type="entry name" value="HisKA"/>
    <property type="match status" value="1"/>
</dbReference>
<evidence type="ECO:0000256" key="4">
    <source>
        <dbReference type="ARBA" id="ARBA00022553"/>
    </source>
</evidence>
<keyword evidence="3" id="KW-1003">Cell membrane</keyword>
<dbReference type="InterPro" id="IPR001789">
    <property type="entry name" value="Sig_transdc_resp-reg_receiver"/>
</dbReference>